<reference evidence="1 2" key="1">
    <citation type="journal article" date="2018" name="Nat. Ecol. Evol.">
        <title>Shark genomes provide insights into elasmobranch evolution and the origin of vertebrates.</title>
        <authorList>
            <person name="Hara Y"/>
            <person name="Yamaguchi K"/>
            <person name="Onimaru K"/>
            <person name="Kadota M"/>
            <person name="Koyanagi M"/>
            <person name="Keeley SD"/>
            <person name="Tatsumi K"/>
            <person name="Tanaka K"/>
            <person name="Motone F"/>
            <person name="Kageyama Y"/>
            <person name="Nozu R"/>
            <person name="Adachi N"/>
            <person name="Nishimura O"/>
            <person name="Nakagawa R"/>
            <person name="Tanegashima C"/>
            <person name="Kiyatake I"/>
            <person name="Matsumoto R"/>
            <person name="Murakumo K"/>
            <person name="Nishida K"/>
            <person name="Terakita A"/>
            <person name="Kuratani S"/>
            <person name="Sato K"/>
            <person name="Hyodo S Kuraku.S."/>
        </authorList>
    </citation>
    <scope>NUCLEOTIDE SEQUENCE [LARGE SCALE GENOMIC DNA]</scope>
</reference>
<organism evidence="1 2">
    <name type="scientific">Chiloscyllium punctatum</name>
    <name type="common">Brownbanded bambooshark</name>
    <name type="synonym">Hemiscyllium punctatum</name>
    <dbReference type="NCBI Taxonomy" id="137246"/>
    <lineage>
        <taxon>Eukaryota</taxon>
        <taxon>Metazoa</taxon>
        <taxon>Chordata</taxon>
        <taxon>Craniata</taxon>
        <taxon>Vertebrata</taxon>
        <taxon>Chondrichthyes</taxon>
        <taxon>Elasmobranchii</taxon>
        <taxon>Galeomorphii</taxon>
        <taxon>Galeoidea</taxon>
        <taxon>Orectolobiformes</taxon>
        <taxon>Hemiscylliidae</taxon>
        <taxon>Chiloscyllium</taxon>
    </lineage>
</organism>
<dbReference type="EMBL" id="BEZZ01275059">
    <property type="protein sequence ID" value="GCC49475.1"/>
    <property type="molecule type" value="Genomic_DNA"/>
</dbReference>
<name>A0A401U3L4_CHIPU</name>
<dbReference type="OMA" id="CKYSARW"/>
<feature type="non-terminal residue" evidence="1">
    <location>
        <position position="1"/>
    </location>
</feature>
<protein>
    <submittedName>
        <fullName evidence="1">Uncharacterized protein</fullName>
    </submittedName>
</protein>
<gene>
    <name evidence="1" type="ORF">chiPu_0033891</name>
</gene>
<dbReference type="Proteomes" id="UP000287033">
    <property type="component" value="Unassembled WGS sequence"/>
</dbReference>
<dbReference type="OrthoDB" id="66881at2759"/>
<keyword evidence="2" id="KW-1185">Reference proteome</keyword>
<sequence length="62" mass="7071">SQLNSDLRHFLKHAFAKGSADFELQECIRQNLYIRAVPCKYSARWWGGTERMAQRCGLVGGV</sequence>
<dbReference type="STRING" id="137246.A0A401U3L4"/>
<accession>A0A401U3L4</accession>
<comment type="caution">
    <text evidence="1">The sequence shown here is derived from an EMBL/GenBank/DDBJ whole genome shotgun (WGS) entry which is preliminary data.</text>
</comment>
<evidence type="ECO:0000313" key="2">
    <source>
        <dbReference type="Proteomes" id="UP000287033"/>
    </source>
</evidence>
<evidence type="ECO:0000313" key="1">
    <source>
        <dbReference type="EMBL" id="GCC49475.1"/>
    </source>
</evidence>
<dbReference type="AlphaFoldDB" id="A0A401U3L4"/>
<proteinExistence type="predicted"/>